<evidence type="ECO:0000256" key="7">
    <source>
        <dbReference type="HAMAP-Rule" id="MF_01306"/>
    </source>
</evidence>
<evidence type="ECO:0000313" key="12">
    <source>
        <dbReference type="Proteomes" id="UP000242141"/>
    </source>
</evidence>
<dbReference type="PANTHER" id="PTHR11831:SF4">
    <property type="entry name" value="SMALL RIBOSOMAL SUBUNIT PROTEIN US4M"/>
    <property type="match status" value="1"/>
</dbReference>
<dbReference type="Gene3D" id="1.10.1050.10">
    <property type="entry name" value="Ribosomal Protein S4 Delta 41, Chain A, domain 1"/>
    <property type="match status" value="1"/>
</dbReference>
<reference evidence="12" key="1">
    <citation type="submission" date="2015-05" db="EMBL/GenBank/DDBJ databases">
        <authorList>
            <person name="Collingro A."/>
        </authorList>
    </citation>
    <scope>NUCLEOTIDE SEQUENCE [LARGE SCALE GENOMIC DNA]</scope>
    <source>
        <strain evidence="12">Ps</strain>
    </source>
</reference>
<dbReference type="InterPro" id="IPR022801">
    <property type="entry name" value="Ribosomal_uS4"/>
</dbReference>
<evidence type="ECO:0000256" key="3">
    <source>
        <dbReference type="ARBA" id="ARBA00022884"/>
    </source>
</evidence>
<protein>
    <recommendedName>
        <fullName evidence="6 7">Small ribosomal subunit protein uS4</fullName>
    </recommendedName>
</protein>
<feature type="domain" description="RNA-binding S4" evidence="9">
    <location>
        <begin position="94"/>
        <end position="158"/>
    </location>
</feature>
<keyword evidence="2 7" id="KW-0699">rRNA-binding</keyword>
<sequence>MSRYTGPNNKKARRYKYSILENNKEFLKGKKKTSIPGQHGAKNQKLSNYGEHLYEKQKVRYMYGLSEKQMQRTFEKATKMKGVLGENFLFLLESRLDNLIYRMGFASTRRQARQLVNHGHVRVNDHKVDIPSYVVNPGSKIELKEKSKKLDFIKGNLEITRIAPFVKVDSKNLSGEYLRLPKRNEISGQLNESLVVEFYNR</sequence>
<dbReference type="FunFam" id="3.10.290.10:FF:000001">
    <property type="entry name" value="30S ribosomal protein S4"/>
    <property type="match status" value="1"/>
</dbReference>
<dbReference type="GO" id="GO:0042274">
    <property type="term" value="P:ribosomal small subunit biogenesis"/>
    <property type="evidence" value="ECO:0007669"/>
    <property type="project" value="TreeGrafter"/>
</dbReference>
<dbReference type="NCBIfam" id="NF003717">
    <property type="entry name" value="PRK05327.1"/>
    <property type="match status" value="1"/>
</dbReference>
<name>A0A0G7ZN24_9MOLU</name>
<dbReference type="GO" id="GO:0003735">
    <property type="term" value="F:structural constituent of ribosome"/>
    <property type="evidence" value="ECO:0007669"/>
    <property type="project" value="InterPro"/>
</dbReference>
<evidence type="ECO:0000259" key="10">
    <source>
        <dbReference type="SMART" id="SM01390"/>
    </source>
</evidence>
<dbReference type="SMART" id="SM01390">
    <property type="entry name" value="Ribosomal_S4"/>
    <property type="match status" value="1"/>
</dbReference>
<evidence type="ECO:0000256" key="4">
    <source>
        <dbReference type="ARBA" id="ARBA00022980"/>
    </source>
</evidence>
<keyword evidence="5 7" id="KW-0687">Ribonucleoprotein</keyword>
<dbReference type="EMBL" id="CWGI01000001">
    <property type="protein sequence ID" value="CRX36894.1"/>
    <property type="molecule type" value="Genomic_DNA"/>
</dbReference>
<evidence type="ECO:0000256" key="8">
    <source>
        <dbReference type="RuleBase" id="RU003699"/>
    </source>
</evidence>
<dbReference type="InterPro" id="IPR036986">
    <property type="entry name" value="S4_RNA-bd_sf"/>
</dbReference>
<dbReference type="HAMAP" id="MF_01306_B">
    <property type="entry name" value="Ribosomal_uS4_B"/>
    <property type="match status" value="1"/>
</dbReference>
<evidence type="ECO:0000256" key="6">
    <source>
        <dbReference type="ARBA" id="ARBA00035254"/>
    </source>
</evidence>
<evidence type="ECO:0000256" key="2">
    <source>
        <dbReference type="ARBA" id="ARBA00022730"/>
    </source>
</evidence>
<dbReference type="SMART" id="SM00363">
    <property type="entry name" value="S4"/>
    <property type="match status" value="1"/>
</dbReference>
<comment type="similarity">
    <text evidence="1 7 8">Belongs to the universal ribosomal protein uS4 family.</text>
</comment>
<comment type="function">
    <text evidence="7">With S5 and S12 plays an important role in translational accuracy.</text>
</comment>
<dbReference type="InterPro" id="IPR002942">
    <property type="entry name" value="S4_RNA-bd"/>
</dbReference>
<dbReference type="GO" id="GO:0006412">
    <property type="term" value="P:translation"/>
    <property type="evidence" value="ECO:0007669"/>
    <property type="project" value="UniProtKB-UniRule"/>
</dbReference>
<dbReference type="InterPro" id="IPR001912">
    <property type="entry name" value="Ribosomal_uS4_N"/>
</dbReference>
<dbReference type="SUPFAM" id="SSF55174">
    <property type="entry name" value="Alpha-L RNA-binding motif"/>
    <property type="match status" value="1"/>
</dbReference>
<keyword evidence="4 7" id="KW-0689">Ribosomal protein</keyword>
<comment type="function">
    <text evidence="7">One of the primary rRNA binding proteins, it binds directly to 16S rRNA where it nucleates assembly of the body of the 30S subunit.</text>
</comment>
<dbReference type="CDD" id="cd00165">
    <property type="entry name" value="S4"/>
    <property type="match status" value="1"/>
</dbReference>
<dbReference type="Pfam" id="PF01479">
    <property type="entry name" value="S4"/>
    <property type="match status" value="1"/>
</dbReference>
<proteinExistence type="inferred from homology"/>
<dbReference type="PROSITE" id="PS50889">
    <property type="entry name" value="S4"/>
    <property type="match status" value="1"/>
</dbReference>
<dbReference type="Gene3D" id="3.10.290.10">
    <property type="entry name" value="RNA-binding S4 domain"/>
    <property type="match status" value="1"/>
</dbReference>
<dbReference type="GO" id="GO:0015935">
    <property type="term" value="C:small ribosomal subunit"/>
    <property type="evidence" value="ECO:0007669"/>
    <property type="project" value="InterPro"/>
</dbReference>
<keyword evidence="12" id="KW-1185">Reference proteome</keyword>
<evidence type="ECO:0000259" key="9">
    <source>
        <dbReference type="SMART" id="SM00363"/>
    </source>
</evidence>
<accession>A0A0G7ZN24</accession>
<keyword evidence="3 7" id="KW-0694">RNA-binding</keyword>
<dbReference type="InterPro" id="IPR005709">
    <property type="entry name" value="Ribosomal_uS4_bac-type"/>
</dbReference>
<dbReference type="GO" id="GO:0019843">
    <property type="term" value="F:rRNA binding"/>
    <property type="evidence" value="ECO:0007669"/>
    <property type="project" value="UniProtKB-UniRule"/>
</dbReference>
<organism evidence="11 12">
    <name type="scientific">Candidatus Hepatoplasma crinochetorum</name>
    <dbReference type="NCBI Taxonomy" id="295596"/>
    <lineage>
        <taxon>Bacteria</taxon>
        <taxon>Bacillati</taxon>
        <taxon>Mycoplasmatota</taxon>
        <taxon>Mollicutes</taxon>
        <taxon>Candidatus Hepatoplasmataceae</taxon>
        <taxon>Candidatus Hepatoplasma</taxon>
    </lineage>
</organism>
<feature type="domain" description="Small ribosomal subunit protein uS4 N-terminal" evidence="10">
    <location>
        <begin position="3"/>
        <end position="93"/>
    </location>
</feature>
<comment type="subunit">
    <text evidence="7">Part of the 30S ribosomal subunit. Contacts protein S5. The interaction surface between S4 and S5 is involved in control of translational fidelity.</text>
</comment>
<gene>
    <name evidence="7" type="primary">rpsD</name>
    <name evidence="11" type="ORF">HEPPS_00930</name>
</gene>
<dbReference type="Pfam" id="PF00163">
    <property type="entry name" value="Ribosomal_S4"/>
    <property type="match status" value="1"/>
</dbReference>
<dbReference type="Proteomes" id="UP000242141">
    <property type="component" value="Unassembled WGS sequence"/>
</dbReference>
<dbReference type="InterPro" id="IPR018079">
    <property type="entry name" value="Ribosomal_uS4_CS"/>
</dbReference>
<evidence type="ECO:0000256" key="1">
    <source>
        <dbReference type="ARBA" id="ARBA00007465"/>
    </source>
</evidence>
<dbReference type="PANTHER" id="PTHR11831">
    <property type="entry name" value="30S 40S RIBOSOMAL PROTEIN"/>
    <property type="match status" value="1"/>
</dbReference>
<dbReference type="PROSITE" id="PS00632">
    <property type="entry name" value="RIBOSOMAL_S4"/>
    <property type="match status" value="1"/>
</dbReference>
<dbReference type="NCBIfam" id="TIGR01017">
    <property type="entry name" value="rpsD_bact"/>
    <property type="match status" value="1"/>
</dbReference>
<evidence type="ECO:0000313" key="11">
    <source>
        <dbReference type="EMBL" id="CRX36894.1"/>
    </source>
</evidence>
<dbReference type="AlphaFoldDB" id="A0A0G7ZN24"/>
<evidence type="ECO:0000256" key="5">
    <source>
        <dbReference type="ARBA" id="ARBA00023274"/>
    </source>
</evidence>